<feature type="compositionally biased region" description="Polar residues" evidence="1">
    <location>
        <begin position="111"/>
        <end position="120"/>
    </location>
</feature>
<feature type="region of interest" description="Disordered" evidence="1">
    <location>
        <begin position="106"/>
        <end position="281"/>
    </location>
</feature>
<feature type="compositionally biased region" description="Low complexity" evidence="1">
    <location>
        <begin position="133"/>
        <end position="147"/>
    </location>
</feature>
<keyword evidence="3" id="KW-1185">Reference proteome</keyword>
<organism evidence="2 3">
    <name type="scientific">Cerrena zonata</name>
    <dbReference type="NCBI Taxonomy" id="2478898"/>
    <lineage>
        <taxon>Eukaryota</taxon>
        <taxon>Fungi</taxon>
        <taxon>Dikarya</taxon>
        <taxon>Basidiomycota</taxon>
        <taxon>Agaricomycotina</taxon>
        <taxon>Agaricomycetes</taxon>
        <taxon>Polyporales</taxon>
        <taxon>Cerrenaceae</taxon>
        <taxon>Cerrena</taxon>
    </lineage>
</organism>
<sequence length="319" mass="34512">MSGATCNRKQLDVRIRHEVDEWSPKARATCARFPGRVDSPYYCNNSARLTVLDAWSPSFAAKRVPKRRRKKVDPHAHIPNPVNDVDTQPIARIDKEPVVENVEEAHLDQGVVSTPPTLSHESVEVKDNSTDLPCSSGPVSPTPSTSESLEEMNLSLNKLEIKNSSRPQSSEPGTGSEHSQPRCDKSLSSSDDNQDVADVFSLLAPGSTDSSPSSLKAVGKRRRESDVKSESVSPDASSPTGSTSPQDPGKVRDIRPVTNALDDDDVRPSKRPKTELLHSSKPSWATAQALRSLGKITILPGPTPGSEIIQIDDSSDEEG</sequence>
<comment type="caution">
    <text evidence="2">The sequence shown here is derived from an EMBL/GenBank/DDBJ whole genome shotgun (WGS) entry which is preliminary data.</text>
</comment>
<feature type="compositionally biased region" description="Polar residues" evidence="1">
    <location>
        <begin position="162"/>
        <end position="178"/>
    </location>
</feature>
<evidence type="ECO:0000313" key="2">
    <source>
        <dbReference type="EMBL" id="KAK7692850.1"/>
    </source>
</evidence>
<gene>
    <name evidence="2" type="ORF">QCA50_004485</name>
</gene>
<reference evidence="2 3" key="1">
    <citation type="submission" date="2022-09" db="EMBL/GenBank/DDBJ databases">
        <authorList>
            <person name="Palmer J.M."/>
        </authorList>
    </citation>
    <scope>NUCLEOTIDE SEQUENCE [LARGE SCALE GENOMIC DNA]</scope>
    <source>
        <strain evidence="2 3">DSM 7382</strain>
    </source>
</reference>
<dbReference type="EMBL" id="JASBNA010000004">
    <property type="protein sequence ID" value="KAK7692850.1"/>
    <property type="molecule type" value="Genomic_DNA"/>
</dbReference>
<accession>A0AAW0GHT7</accession>
<name>A0AAW0GHT7_9APHY</name>
<dbReference type="AlphaFoldDB" id="A0AAW0GHT7"/>
<dbReference type="Proteomes" id="UP001385951">
    <property type="component" value="Unassembled WGS sequence"/>
</dbReference>
<proteinExistence type="predicted"/>
<protein>
    <submittedName>
        <fullName evidence="2">Uncharacterized protein</fullName>
    </submittedName>
</protein>
<evidence type="ECO:0000256" key="1">
    <source>
        <dbReference type="SAM" id="MobiDB-lite"/>
    </source>
</evidence>
<feature type="region of interest" description="Disordered" evidence="1">
    <location>
        <begin position="66"/>
        <end position="86"/>
    </location>
</feature>
<feature type="compositionally biased region" description="Polar residues" evidence="1">
    <location>
        <begin position="230"/>
        <end position="246"/>
    </location>
</feature>
<feature type="region of interest" description="Disordered" evidence="1">
    <location>
        <begin position="296"/>
        <end position="319"/>
    </location>
</feature>
<evidence type="ECO:0000313" key="3">
    <source>
        <dbReference type="Proteomes" id="UP001385951"/>
    </source>
</evidence>
<feature type="compositionally biased region" description="Basic and acidic residues" evidence="1">
    <location>
        <begin position="266"/>
        <end position="278"/>
    </location>
</feature>